<keyword evidence="3" id="KW-1185">Reference proteome</keyword>
<sequence precursor="true">MKSWVLTRRRWIGCLLCGLALSLTALSLPATAAEPPPQEAAGIDRGDEKRFIFVARDKATWEAVKKAVDRPQMLPIGFAKGTELQTLDKTDFEKQMIVAVFWGEMTFSGQGEKCWIESVQTGDKEVTVDCRALLWGGRASAAYRAWPYHAKVVARSEVPVKFTQTTEWKALPDRSEKDKLLGTIQPGEWQLEIKPGK</sequence>
<proteinExistence type="predicted"/>
<name>A0A517Y5K8_9BACT</name>
<feature type="chain" id="PRO_5021906114" evidence="1">
    <location>
        <begin position="33"/>
        <end position="197"/>
    </location>
</feature>
<evidence type="ECO:0000256" key="1">
    <source>
        <dbReference type="SAM" id="SignalP"/>
    </source>
</evidence>
<gene>
    <name evidence="2" type="ORF">ETAA8_04800</name>
</gene>
<dbReference type="KEGG" id="aagg:ETAA8_04800"/>
<organism evidence="2 3">
    <name type="scientific">Anatilimnocola aggregata</name>
    <dbReference type="NCBI Taxonomy" id="2528021"/>
    <lineage>
        <taxon>Bacteria</taxon>
        <taxon>Pseudomonadati</taxon>
        <taxon>Planctomycetota</taxon>
        <taxon>Planctomycetia</taxon>
        <taxon>Pirellulales</taxon>
        <taxon>Pirellulaceae</taxon>
        <taxon>Anatilimnocola</taxon>
    </lineage>
</organism>
<evidence type="ECO:0000313" key="2">
    <source>
        <dbReference type="EMBL" id="QDU25412.1"/>
    </source>
</evidence>
<accession>A0A517Y5K8</accession>
<dbReference type="EMBL" id="CP036274">
    <property type="protein sequence ID" value="QDU25412.1"/>
    <property type="molecule type" value="Genomic_DNA"/>
</dbReference>
<reference evidence="2 3" key="1">
    <citation type="submission" date="2019-02" db="EMBL/GenBank/DDBJ databases">
        <title>Deep-cultivation of Planctomycetes and their phenomic and genomic characterization uncovers novel biology.</title>
        <authorList>
            <person name="Wiegand S."/>
            <person name="Jogler M."/>
            <person name="Boedeker C."/>
            <person name="Pinto D."/>
            <person name="Vollmers J."/>
            <person name="Rivas-Marin E."/>
            <person name="Kohn T."/>
            <person name="Peeters S.H."/>
            <person name="Heuer A."/>
            <person name="Rast P."/>
            <person name="Oberbeckmann S."/>
            <person name="Bunk B."/>
            <person name="Jeske O."/>
            <person name="Meyerdierks A."/>
            <person name="Storesund J.E."/>
            <person name="Kallscheuer N."/>
            <person name="Luecker S."/>
            <person name="Lage O.M."/>
            <person name="Pohl T."/>
            <person name="Merkel B.J."/>
            <person name="Hornburger P."/>
            <person name="Mueller R.-W."/>
            <person name="Bruemmer F."/>
            <person name="Labrenz M."/>
            <person name="Spormann A.M."/>
            <person name="Op den Camp H."/>
            <person name="Overmann J."/>
            <person name="Amann R."/>
            <person name="Jetten M.S.M."/>
            <person name="Mascher T."/>
            <person name="Medema M.H."/>
            <person name="Devos D.P."/>
            <person name="Kaster A.-K."/>
            <person name="Ovreas L."/>
            <person name="Rohde M."/>
            <person name="Galperin M.Y."/>
            <person name="Jogler C."/>
        </authorList>
    </citation>
    <scope>NUCLEOTIDE SEQUENCE [LARGE SCALE GENOMIC DNA]</scope>
    <source>
        <strain evidence="2 3">ETA_A8</strain>
    </source>
</reference>
<feature type="signal peptide" evidence="1">
    <location>
        <begin position="1"/>
        <end position="32"/>
    </location>
</feature>
<protein>
    <submittedName>
        <fullName evidence="2">Uncharacterized protein</fullName>
    </submittedName>
</protein>
<dbReference type="RefSeq" id="WP_145084323.1">
    <property type="nucleotide sequence ID" value="NZ_CP036274.1"/>
</dbReference>
<dbReference type="AlphaFoldDB" id="A0A517Y5K8"/>
<keyword evidence="1" id="KW-0732">Signal</keyword>
<dbReference type="Proteomes" id="UP000315017">
    <property type="component" value="Chromosome"/>
</dbReference>
<evidence type="ECO:0000313" key="3">
    <source>
        <dbReference type="Proteomes" id="UP000315017"/>
    </source>
</evidence>